<dbReference type="NCBIfam" id="TIGR01930">
    <property type="entry name" value="AcCoA-C-Actrans"/>
    <property type="match status" value="1"/>
</dbReference>
<reference evidence="8 9" key="1">
    <citation type="journal article" date="2012" name="Environ. Microbiol.">
        <title>The genome sequence of Desulfatibacillum alkenivorans AK-01: a blueprint for anaerobic alkane oxidation.</title>
        <authorList>
            <person name="Callaghan A.V."/>
            <person name="Morris B.E."/>
            <person name="Pereira I.A."/>
            <person name="McInerney M.J."/>
            <person name="Austin R.N."/>
            <person name="Groves J.T."/>
            <person name="Kukor J.J."/>
            <person name="Suflita J.M."/>
            <person name="Young L.Y."/>
            <person name="Zylstra G.J."/>
            <person name="Wawrik B."/>
        </authorList>
    </citation>
    <scope>NUCLEOTIDE SEQUENCE [LARGE SCALE GENOMIC DNA]</scope>
    <source>
        <strain evidence="8 9">AK-01</strain>
    </source>
</reference>
<evidence type="ECO:0000256" key="4">
    <source>
        <dbReference type="PIRSR" id="PIRSR000429-1"/>
    </source>
</evidence>
<feature type="active site" description="Proton acceptor" evidence="4">
    <location>
        <position position="400"/>
    </location>
</feature>
<comment type="similarity">
    <text evidence="1 5">Belongs to the thiolase-like superfamily. Thiolase family.</text>
</comment>
<feature type="active site" description="Proton acceptor" evidence="4">
    <location>
        <position position="370"/>
    </location>
</feature>
<evidence type="ECO:0000259" key="6">
    <source>
        <dbReference type="Pfam" id="PF00108"/>
    </source>
</evidence>
<feature type="domain" description="Thiolase N-terminal" evidence="6">
    <location>
        <begin position="5"/>
        <end position="280"/>
    </location>
</feature>
<name>B8FKF1_DESAL</name>
<proteinExistence type="inferred from homology"/>
<dbReference type="KEGG" id="dal:Dalk_0056"/>
<dbReference type="InterPro" id="IPR020616">
    <property type="entry name" value="Thiolase_N"/>
</dbReference>
<dbReference type="CDD" id="cd00751">
    <property type="entry name" value="thiolase"/>
    <property type="match status" value="1"/>
</dbReference>
<accession>B8FKF1</accession>
<protein>
    <submittedName>
        <fullName evidence="8">Acetyl-CoA acetyltransferase (Thiolase II-like)</fullName>
        <ecNumber evidence="8">2.3.1.9</ecNumber>
    </submittedName>
</protein>
<evidence type="ECO:0000313" key="9">
    <source>
        <dbReference type="Proteomes" id="UP000000739"/>
    </source>
</evidence>
<evidence type="ECO:0000256" key="5">
    <source>
        <dbReference type="RuleBase" id="RU003557"/>
    </source>
</evidence>
<dbReference type="HOGENOM" id="CLU_031026_2_2_7"/>
<dbReference type="GO" id="GO:0003985">
    <property type="term" value="F:acetyl-CoA C-acetyltransferase activity"/>
    <property type="evidence" value="ECO:0007669"/>
    <property type="project" value="UniProtKB-EC"/>
</dbReference>
<dbReference type="AlphaFoldDB" id="B8FKF1"/>
<evidence type="ECO:0000259" key="7">
    <source>
        <dbReference type="Pfam" id="PF02803"/>
    </source>
</evidence>
<organism evidence="8 9">
    <name type="scientific">Desulfatibacillum aliphaticivorans</name>
    <dbReference type="NCBI Taxonomy" id="218208"/>
    <lineage>
        <taxon>Bacteria</taxon>
        <taxon>Pseudomonadati</taxon>
        <taxon>Thermodesulfobacteriota</taxon>
        <taxon>Desulfobacteria</taxon>
        <taxon>Desulfobacterales</taxon>
        <taxon>Desulfatibacillaceae</taxon>
        <taxon>Desulfatibacillum</taxon>
    </lineage>
</organism>
<dbReference type="Pfam" id="PF00108">
    <property type="entry name" value="Thiolase_N"/>
    <property type="match status" value="1"/>
</dbReference>
<evidence type="ECO:0000256" key="2">
    <source>
        <dbReference type="ARBA" id="ARBA00022679"/>
    </source>
</evidence>
<dbReference type="SUPFAM" id="SSF53901">
    <property type="entry name" value="Thiolase-like"/>
    <property type="match status" value="2"/>
</dbReference>
<feature type="active site" description="Acyl-thioester intermediate" evidence="4">
    <location>
        <position position="89"/>
    </location>
</feature>
<dbReference type="RefSeq" id="WP_012609206.1">
    <property type="nucleotide sequence ID" value="NC_011768.1"/>
</dbReference>
<dbReference type="Pfam" id="PF02803">
    <property type="entry name" value="Thiolase_C"/>
    <property type="match status" value="1"/>
</dbReference>
<dbReference type="InterPro" id="IPR002155">
    <property type="entry name" value="Thiolase"/>
</dbReference>
<keyword evidence="2 5" id="KW-0808">Transferase</keyword>
<dbReference type="EMBL" id="CP001322">
    <property type="protein sequence ID" value="ACL01766.1"/>
    <property type="molecule type" value="Genomic_DNA"/>
</dbReference>
<keyword evidence="3 5" id="KW-0012">Acyltransferase</keyword>
<dbReference type="InterPro" id="IPR020617">
    <property type="entry name" value="Thiolase_C"/>
</dbReference>
<sequence length="414" mass="44002">MTKEIVIVSGVRTPVGRYMGALKTIEAYDLAALVLNEAIKKAGIKPDQVDEVIMGQSYQNGEYVNIARMGLLNAGWPEEIPGLTIDRRCCTGLETIRLASALIQSGQAEIIVAGGVESMSNAEFYLPGNIKWGVGGQKGMPRGHGDLGIWGMPMYDRIQRARVMSQPESRYGILPSMMSWAETGAKEEGVTREECDEWALGSHQKACAAQEAGKFDEEMIPITIPQRKGDPIIVAKDENPRPDSAIEKLAMLKPVLGGVCTAGNSSTENDGAAAVVVMSAEKAKELGLEVLASVKAVAVAGADPTRTYLTVGAAARKALAQADVSLDQMELIEIQEAFAAQVLADLKDMGVGKEDYGKINVNGSGISLGHPIAATGVRVLVSLVYEMRRRDAKMALECICGGGGLGIAAVLERK</sequence>
<keyword evidence="9" id="KW-1185">Reference proteome</keyword>
<dbReference type="Gene3D" id="3.40.47.10">
    <property type="match status" value="1"/>
</dbReference>
<gene>
    <name evidence="8" type="ordered locus">Dalk_0056</name>
</gene>
<dbReference type="EC" id="2.3.1.9" evidence="8"/>
<evidence type="ECO:0000256" key="1">
    <source>
        <dbReference type="ARBA" id="ARBA00010982"/>
    </source>
</evidence>
<dbReference type="Proteomes" id="UP000000739">
    <property type="component" value="Chromosome"/>
</dbReference>
<dbReference type="PIRSF" id="PIRSF000429">
    <property type="entry name" value="Ac-CoA_Ac_transf"/>
    <property type="match status" value="1"/>
</dbReference>
<feature type="domain" description="Thiolase C-terminal" evidence="7">
    <location>
        <begin position="289"/>
        <end position="413"/>
    </location>
</feature>
<evidence type="ECO:0000313" key="8">
    <source>
        <dbReference type="EMBL" id="ACL01766.1"/>
    </source>
</evidence>
<dbReference type="PANTHER" id="PTHR18919:SF107">
    <property type="entry name" value="ACETYL-COA ACETYLTRANSFERASE, CYTOSOLIC"/>
    <property type="match status" value="1"/>
</dbReference>
<dbReference type="eggNOG" id="COG0183">
    <property type="taxonomic scope" value="Bacteria"/>
</dbReference>
<dbReference type="PANTHER" id="PTHR18919">
    <property type="entry name" value="ACETYL-COA C-ACYLTRANSFERASE"/>
    <property type="match status" value="1"/>
</dbReference>
<evidence type="ECO:0000256" key="3">
    <source>
        <dbReference type="ARBA" id="ARBA00023315"/>
    </source>
</evidence>
<dbReference type="InterPro" id="IPR016039">
    <property type="entry name" value="Thiolase-like"/>
</dbReference>